<name>A0ABR9IU12_RHIVS</name>
<sequence length="143" mass="15063">MTAHLMIGLPGTERTLGDLRIVEDKLMRIDFPATLGQKQIERMLKDVEIISAITRSNNQGIVEILQAVSENDLPRAQSIASSIGLTEANLVKQGGQNEGLVVLVILGALALAVWALSDSSTPTPTPDRGNIHDGPDAGDAGTG</sequence>
<dbReference type="RefSeq" id="WP_192730361.1">
    <property type="nucleotide sequence ID" value="NZ_BAAAVL010000019.1"/>
</dbReference>
<evidence type="ECO:0000313" key="4">
    <source>
        <dbReference type="Proteomes" id="UP000620262"/>
    </source>
</evidence>
<keyword evidence="2" id="KW-1133">Transmembrane helix</keyword>
<evidence type="ECO:0000256" key="1">
    <source>
        <dbReference type="SAM" id="MobiDB-lite"/>
    </source>
</evidence>
<keyword evidence="4" id="KW-1185">Reference proteome</keyword>
<keyword evidence="2" id="KW-0472">Membrane</keyword>
<dbReference type="Proteomes" id="UP000620262">
    <property type="component" value="Unassembled WGS sequence"/>
</dbReference>
<feature type="region of interest" description="Disordered" evidence="1">
    <location>
        <begin position="119"/>
        <end position="143"/>
    </location>
</feature>
<accession>A0ABR9IU12</accession>
<comment type="caution">
    <text evidence="3">The sequence shown here is derived from an EMBL/GenBank/DDBJ whole genome shotgun (WGS) entry which is preliminary data.</text>
</comment>
<proteinExistence type="predicted"/>
<evidence type="ECO:0000256" key="2">
    <source>
        <dbReference type="SAM" id="Phobius"/>
    </source>
</evidence>
<evidence type="ECO:0000313" key="3">
    <source>
        <dbReference type="EMBL" id="MBE1506698.1"/>
    </source>
</evidence>
<feature type="transmembrane region" description="Helical" evidence="2">
    <location>
        <begin position="99"/>
        <end position="117"/>
    </location>
</feature>
<keyword evidence="2" id="KW-0812">Transmembrane</keyword>
<reference evidence="3 4" key="1">
    <citation type="submission" date="2020-10" db="EMBL/GenBank/DDBJ databases">
        <title>Sequencing the genomes of 1000 actinobacteria strains.</title>
        <authorList>
            <person name="Klenk H.-P."/>
        </authorList>
    </citation>
    <scope>NUCLEOTIDE SEQUENCE [LARGE SCALE GENOMIC DNA]</scope>
    <source>
        <strain evidence="3 4">DSM 7307</strain>
    </source>
</reference>
<gene>
    <name evidence="3" type="ORF">H4W29_003879</name>
</gene>
<dbReference type="EMBL" id="JADBEC010000001">
    <property type="protein sequence ID" value="MBE1506698.1"/>
    <property type="molecule type" value="Genomic_DNA"/>
</dbReference>
<protein>
    <submittedName>
        <fullName evidence="3">Uncharacterized protein</fullName>
    </submittedName>
</protein>
<organism evidence="3 4">
    <name type="scientific">Rhizobium viscosum</name>
    <name type="common">Arthrobacter viscosus</name>
    <dbReference type="NCBI Taxonomy" id="1673"/>
    <lineage>
        <taxon>Bacteria</taxon>
        <taxon>Pseudomonadati</taxon>
        <taxon>Pseudomonadota</taxon>
        <taxon>Alphaproteobacteria</taxon>
        <taxon>Hyphomicrobiales</taxon>
        <taxon>Rhizobiaceae</taxon>
        <taxon>Rhizobium/Agrobacterium group</taxon>
        <taxon>Rhizobium</taxon>
    </lineage>
</organism>